<dbReference type="PROSITE" id="PS51837">
    <property type="entry name" value="LITAF"/>
    <property type="match status" value="1"/>
</dbReference>
<keyword evidence="7" id="KW-0812">Transmembrane</keyword>
<dbReference type="Proteomes" id="UP000635477">
    <property type="component" value="Unassembled WGS sequence"/>
</dbReference>
<organism evidence="9 10">
    <name type="scientific">Fusarium zealandicum</name>
    <dbReference type="NCBI Taxonomy" id="1053134"/>
    <lineage>
        <taxon>Eukaryota</taxon>
        <taxon>Fungi</taxon>
        <taxon>Dikarya</taxon>
        <taxon>Ascomycota</taxon>
        <taxon>Pezizomycotina</taxon>
        <taxon>Sordariomycetes</taxon>
        <taxon>Hypocreomycetidae</taxon>
        <taxon>Hypocreales</taxon>
        <taxon>Nectriaceae</taxon>
        <taxon>Fusarium</taxon>
        <taxon>Fusarium staphyleae species complex</taxon>
    </lineage>
</organism>
<reference evidence="9" key="1">
    <citation type="journal article" date="2020" name="BMC Genomics">
        <title>Correction to: Identification and distribution of gene clusters required for synthesis of sphingolipid metabolism inhibitors in diverse species of the filamentous fungus Fusarium.</title>
        <authorList>
            <person name="Kim H.S."/>
            <person name="Lohmar J.M."/>
            <person name="Busman M."/>
            <person name="Brown D.W."/>
            <person name="Naumann T.A."/>
            <person name="Divon H.H."/>
            <person name="Lysoe E."/>
            <person name="Uhlig S."/>
            <person name="Proctor R.H."/>
        </authorList>
    </citation>
    <scope>NUCLEOTIDE SEQUENCE</scope>
    <source>
        <strain evidence="9">NRRL 22465</strain>
    </source>
</reference>
<comment type="subcellular location">
    <subcellularLocation>
        <location evidence="1">Membrane</location>
        <topology evidence="1">Peripheral membrane protein</topology>
    </subcellularLocation>
</comment>
<dbReference type="InterPro" id="IPR037519">
    <property type="entry name" value="LITAF_fam"/>
</dbReference>
<feature type="non-terminal residue" evidence="9">
    <location>
        <position position="1"/>
    </location>
</feature>
<dbReference type="GO" id="GO:0008270">
    <property type="term" value="F:zinc ion binding"/>
    <property type="evidence" value="ECO:0007669"/>
    <property type="project" value="TreeGrafter"/>
</dbReference>
<dbReference type="SMART" id="SM00714">
    <property type="entry name" value="LITAF"/>
    <property type="match status" value="1"/>
</dbReference>
<keyword evidence="4" id="KW-0862">Zinc</keyword>
<feature type="region of interest" description="Disordered" evidence="6">
    <location>
        <begin position="76"/>
        <end position="153"/>
    </location>
</feature>
<evidence type="ECO:0000256" key="3">
    <source>
        <dbReference type="ARBA" id="ARBA00022723"/>
    </source>
</evidence>
<sequence length="240" mass="26275">HSPPMGSTRGGCVTRTWQYIHTQGAAKPVPFHHSTHFKSPLLLAFSYSSLGLVYLFSTSLLCLFTNIINYLSTMEKPTPPQNPHPALAHQQHHPEQAPPNYDTREFSSPLAQPPLTNPGSPPPPVHQHNGFQQHDPNGFPPQTQQQQQQNLGSVPIQSLQTQSAPVVCPSCGARGMTVTTPESGGFTHAIAALVCFVSCLGCIPYCISSLKDVHHRCGNCGVPLADYHRSGRTEVRYWQK</sequence>
<keyword evidence="3" id="KW-0479">Metal-binding</keyword>
<gene>
    <name evidence="9" type="ORF">FZEAL_10116</name>
</gene>
<protein>
    <recommendedName>
        <fullName evidence="8">LITAF domain-containing protein</fullName>
    </recommendedName>
</protein>
<dbReference type="EMBL" id="JABEYC010001045">
    <property type="protein sequence ID" value="KAF4970084.1"/>
    <property type="molecule type" value="Genomic_DNA"/>
</dbReference>
<dbReference type="PANTHER" id="PTHR23292">
    <property type="entry name" value="LIPOPOLYSACCHARIDE-INDUCED TUMOR NECROSIS FACTOR-ALPHA FACTOR"/>
    <property type="match status" value="1"/>
</dbReference>
<keyword evidence="5 7" id="KW-0472">Membrane</keyword>
<dbReference type="GO" id="GO:0016020">
    <property type="term" value="C:membrane"/>
    <property type="evidence" value="ECO:0007669"/>
    <property type="project" value="UniProtKB-SubCell"/>
</dbReference>
<name>A0A8H4XDF0_9HYPO</name>
<evidence type="ECO:0000256" key="5">
    <source>
        <dbReference type="ARBA" id="ARBA00023136"/>
    </source>
</evidence>
<evidence type="ECO:0000259" key="8">
    <source>
        <dbReference type="PROSITE" id="PS51837"/>
    </source>
</evidence>
<dbReference type="Pfam" id="PF10601">
    <property type="entry name" value="zf-LITAF-like"/>
    <property type="match status" value="1"/>
</dbReference>
<feature type="compositionally biased region" description="Pro residues" evidence="6">
    <location>
        <begin position="111"/>
        <end position="125"/>
    </location>
</feature>
<proteinExistence type="inferred from homology"/>
<evidence type="ECO:0000256" key="1">
    <source>
        <dbReference type="ARBA" id="ARBA00004170"/>
    </source>
</evidence>
<feature type="domain" description="LITAF" evidence="8">
    <location>
        <begin position="148"/>
        <end position="229"/>
    </location>
</feature>
<keyword evidence="7" id="KW-1133">Transmembrane helix</keyword>
<reference evidence="9" key="2">
    <citation type="submission" date="2020-05" db="EMBL/GenBank/DDBJ databases">
        <authorList>
            <person name="Kim H.-S."/>
            <person name="Proctor R.H."/>
            <person name="Brown D.W."/>
        </authorList>
    </citation>
    <scope>NUCLEOTIDE SEQUENCE</scope>
    <source>
        <strain evidence="9">NRRL 22465</strain>
    </source>
</reference>
<evidence type="ECO:0000256" key="4">
    <source>
        <dbReference type="ARBA" id="ARBA00022833"/>
    </source>
</evidence>
<dbReference type="PANTHER" id="PTHR23292:SF6">
    <property type="entry name" value="FI16602P1-RELATED"/>
    <property type="match status" value="1"/>
</dbReference>
<dbReference type="OrthoDB" id="5599753at2759"/>
<comment type="caution">
    <text evidence="9">The sequence shown here is derived from an EMBL/GenBank/DDBJ whole genome shotgun (WGS) entry which is preliminary data.</text>
</comment>
<comment type="similarity">
    <text evidence="2">Belongs to the CDIP1/LITAF family.</text>
</comment>
<evidence type="ECO:0000256" key="7">
    <source>
        <dbReference type="SAM" id="Phobius"/>
    </source>
</evidence>
<evidence type="ECO:0000256" key="6">
    <source>
        <dbReference type="SAM" id="MobiDB-lite"/>
    </source>
</evidence>
<evidence type="ECO:0000313" key="10">
    <source>
        <dbReference type="Proteomes" id="UP000635477"/>
    </source>
</evidence>
<dbReference type="InterPro" id="IPR006629">
    <property type="entry name" value="LITAF"/>
</dbReference>
<keyword evidence="10" id="KW-1185">Reference proteome</keyword>
<dbReference type="AlphaFoldDB" id="A0A8H4XDF0"/>
<evidence type="ECO:0000313" key="9">
    <source>
        <dbReference type="EMBL" id="KAF4970084.1"/>
    </source>
</evidence>
<feature type="transmembrane region" description="Helical" evidence="7">
    <location>
        <begin position="41"/>
        <end position="68"/>
    </location>
</feature>
<evidence type="ECO:0000256" key="2">
    <source>
        <dbReference type="ARBA" id="ARBA00005975"/>
    </source>
</evidence>
<accession>A0A8H4XDF0</accession>